<accession>A0ABX2E9M5</accession>
<evidence type="ECO:0000313" key="2">
    <source>
        <dbReference type="EMBL" id="NRF65706.1"/>
    </source>
</evidence>
<reference evidence="2 3" key="1">
    <citation type="submission" date="2020-05" db="EMBL/GenBank/DDBJ databases">
        <title>Aquincola sp. isolate from soil.</title>
        <authorList>
            <person name="Han J."/>
            <person name="Kim D.-U."/>
        </authorList>
    </citation>
    <scope>NUCLEOTIDE SEQUENCE [LARGE SCALE GENOMIC DNA]</scope>
    <source>
        <strain evidence="2 3">S2</strain>
    </source>
</reference>
<sequence>MAAPRRKAPWPDYDRRDIHEGDRIVHPSGQRGTVVFLAAGIDPWRVDYGDGLLSRLVLQLGIKGRAVVVMEHYATQKAADAALEPVLTDEFLAILVRAARTVGWECDHVATCDFVRKAFGIAAKPEPQRDDLEPYIETASQRDEARRRTKH</sequence>
<dbReference type="EMBL" id="JABRWJ010000001">
    <property type="protein sequence ID" value="NRF65706.1"/>
    <property type="molecule type" value="Genomic_DNA"/>
</dbReference>
<organism evidence="2 3">
    <name type="scientific">Pseudaquabacterium terrae</name>
    <dbReference type="NCBI Taxonomy" id="2732868"/>
    <lineage>
        <taxon>Bacteria</taxon>
        <taxon>Pseudomonadati</taxon>
        <taxon>Pseudomonadota</taxon>
        <taxon>Betaproteobacteria</taxon>
        <taxon>Burkholderiales</taxon>
        <taxon>Sphaerotilaceae</taxon>
        <taxon>Pseudaquabacterium</taxon>
    </lineage>
</organism>
<feature type="compositionally biased region" description="Basic and acidic residues" evidence="1">
    <location>
        <begin position="140"/>
        <end position="151"/>
    </location>
</feature>
<evidence type="ECO:0000256" key="1">
    <source>
        <dbReference type="SAM" id="MobiDB-lite"/>
    </source>
</evidence>
<proteinExistence type="predicted"/>
<name>A0ABX2E9M5_9BURK</name>
<keyword evidence="3" id="KW-1185">Reference proteome</keyword>
<dbReference type="RefSeq" id="WP_173119979.1">
    <property type="nucleotide sequence ID" value="NZ_JABRWJ010000001.1"/>
</dbReference>
<feature type="region of interest" description="Disordered" evidence="1">
    <location>
        <begin position="130"/>
        <end position="151"/>
    </location>
</feature>
<protein>
    <submittedName>
        <fullName evidence="2">Uncharacterized protein</fullName>
    </submittedName>
</protein>
<evidence type="ECO:0000313" key="3">
    <source>
        <dbReference type="Proteomes" id="UP000737171"/>
    </source>
</evidence>
<comment type="caution">
    <text evidence="2">The sequence shown here is derived from an EMBL/GenBank/DDBJ whole genome shotgun (WGS) entry which is preliminary data.</text>
</comment>
<gene>
    <name evidence="2" type="ORF">HLB44_01780</name>
</gene>
<dbReference type="Proteomes" id="UP000737171">
    <property type="component" value="Unassembled WGS sequence"/>
</dbReference>